<dbReference type="PANTHER" id="PTHR30477:SF18">
    <property type="entry name" value="METAL TRANSPORT SYSTEM MEMBRANE PROTEIN CT_417-RELATED"/>
    <property type="match status" value="1"/>
</dbReference>
<evidence type="ECO:0000256" key="7">
    <source>
        <dbReference type="SAM" id="Phobius"/>
    </source>
</evidence>
<evidence type="ECO:0000256" key="5">
    <source>
        <dbReference type="ARBA" id="ARBA00023136"/>
    </source>
</evidence>
<keyword evidence="3 6" id="KW-0812">Transmembrane</keyword>
<organism evidence="9 10">
    <name type="scientific">Victivallis vadensis</name>
    <dbReference type="NCBI Taxonomy" id="172901"/>
    <lineage>
        <taxon>Bacteria</taxon>
        <taxon>Pseudomonadati</taxon>
        <taxon>Lentisphaerota</taxon>
        <taxon>Lentisphaeria</taxon>
        <taxon>Victivallales</taxon>
        <taxon>Victivallaceae</taxon>
        <taxon>Victivallis</taxon>
    </lineage>
</organism>
<dbReference type="Proteomes" id="UP000245959">
    <property type="component" value="Unassembled WGS sequence"/>
</dbReference>
<accession>A0A2U1BAX6</accession>
<dbReference type="GO" id="GO:0055085">
    <property type="term" value="P:transmembrane transport"/>
    <property type="evidence" value="ECO:0007669"/>
    <property type="project" value="InterPro"/>
</dbReference>
<dbReference type="RefSeq" id="WP_116882216.1">
    <property type="nucleotide sequence ID" value="NZ_CABMMC010000079.1"/>
</dbReference>
<feature type="transmembrane region" description="Helical" evidence="7">
    <location>
        <begin position="227"/>
        <end position="249"/>
    </location>
</feature>
<evidence type="ECO:0000313" key="8">
    <source>
        <dbReference type="EMBL" id="NMD87262.1"/>
    </source>
</evidence>
<dbReference type="GO" id="GO:0010043">
    <property type="term" value="P:response to zinc ion"/>
    <property type="evidence" value="ECO:0007669"/>
    <property type="project" value="TreeGrafter"/>
</dbReference>
<evidence type="ECO:0000313" key="9">
    <source>
        <dbReference type="EMBL" id="PVY45819.1"/>
    </source>
</evidence>
<comment type="subcellular location">
    <subcellularLocation>
        <location evidence="6">Cell membrane</location>
        <topology evidence="6">Multi-pass membrane protein</topology>
    </subcellularLocation>
    <subcellularLocation>
        <location evidence="1">Membrane</location>
        <topology evidence="1">Multi-pass membrane protein</topology>
    </subcellularLocation>
</comment>
<evidence type="ECO:0000256" key="1">
    <source>
        <dbReference type="ARBA" id="ARBA00004141"/>
    </source>
</evidence>
<reference evidence="9 10" key="1">
    <citation type="submission" date="2018-04" db="EMBL/GenBank/DDBJ databases">
        <title>Genomic Encyclopedia of Type Strains, Phase IV (KMG-IV): sequencing the most valuable type-strain genomes for metagenomic binning, comparative biology and taxonomic classification.</title>
        <authorList>
            <person name="Goeker M."/>
        </authorList>
    </citation>
    <scope>NUCLEOTIDE SEQUENCE [LARGE SCALE GENOMIC DNA]</scope>
    <source>
        <strain evidence="9 10">DSM 14823</strain>
    </source>
</reference>
<feature type="transmembrane region" description="Helical" evidence="7">
    <location>
        <begin position="256"/>
        <end position="275"/>
    </location>
</feature>
<feature type="transmembrane region" description="Helical" evidence="7">
    <location>
        <begin position="15"/>
        <end position="38"/>
    </location>
</feature>
<keyword evidence="5 7" id="KW-0472">Membrane</keyword>
<protein>
    <submittedName>
        <fullName evidence="8">Metal ABC transporter permease</fullName>
    </submittedName>
    <submittedName>
        <fullName evidence="9">Zinc transport system permease protein</fullName>
    </submittedName>
</protein>
<dbReference type="Pfam" id="PF00950">
    <property type="entry name" value="ABC-3"/>
    <property type="match status" value="1"/>
</dbReference>
<dbReference type="GO" id="GO:0043190">
    <property type="term" value="C:ATP-binding cassette (ABC) transporter complex"/>
    <property type="evidence" value="ECO:0007669"/>
    <property type="project" value="InterPro"/>
</dbReference>
<keyword evidence="10" id="KW-1185">Reference proteome</keyword>
<feature type="transmembrane region" description="Helical" evidence="7">
    <location>
        <begin position="143"/>
        <end position="163"/>
    </location>
</feature>
<feature type="transmembrane region" description="Helical" evidence="7">
    <location>
        <begin position="103"/>
        <end position="123"/>
    </location>
</feature>
<dbReference type="InterPro" id="IPR001626">
    <property type="entry name" value="ABC_TroCD"/>
</dbReference>
<evidence type="ECO:0000313" key="11">
    <source>
        <dbReference type="Proteomes" id="UP000576225"/>
    </source>
</evidence>
<dbReference type="Proteomes" id="UP000576225">
    <property type="component" value="Unassembled WGS sequence"/>
</dbReference>
<feature type="transmembrane region" description="Helical" evidence="7">
    <location>
        <begin position="75"/>
        <end position="96"/>
    </location>
</feature>
<gene>
    <name evidence="9" type="ORF">C8D82_1018</name>
    <name evidence="8" type="ORF">HF882_11765</name>
</gene>
<dbReference type="PANTHER" id="PTHR30477">
    <property type="entry name" value="ABC-TRANSPORTER METAL-BINDING PROTEIN"/>
    <property type="match status" value="1"/>
</dbReference>
<dbReference type="GeneID" id="78293546"/>
<dbReference type="EMBL" id="JABAEW010000021">
    <property type="protein sequence ID" value="NMD87262.1"/>
    <property type="molecule type" value="Genomic_DNA"/>
</dbReference>
<evidence type="ECO:0000313" key="10">
    <source>
        <dbReference type="Proteomes" id="UP000245959"/>
    </source>
</evidence>
<evidence type="ECO:0000256" key="3">
    <source>
        <dbReference type="ARBA" id="ARBA00022692"/>
    </source>
</evidence>
<keyword evidence="6" id="KW-0813">Transport</keyword>
<name>A0A2U1BAX6_9BACT</name>
<dbReference type="CDD" id="cd06550">
    <property type="entry name" value="TM_ABC_iron-siderophores_like"/>
    <property type="match status" value="1"/>
</dbReference>
<dbReference type="SUPFAM" id="SSF81345">
    <property type="entry name" value="ABC transporter involved in vitamin B12 uptake, BtuC"/>
    <property type="match status" value="1"/>
</dbReference>
<comment type="caution">
    <text evidence="9">The sequence shown here is derived from an EMBL/GenBank/DDBJ whole genome shotgun (WGS) entry which is preliminary data.</text>
</comment>
<evidence type="ECO:0000256" key="4">
    <source>
        <dbReference type="ARBA" id="ARBA00022989"/>
    </source>
</evidence>
<dbReference type="Gene3D" id="1.10.3470.10">
    <property type="entry name" value="ABC transporter involved in vitamin B12 uptake, BtuC"/>
    <property type="match status" value="1"/>
</dbReference>
<feature type="transmembrane region" description="Helical" evidence="7">
    <location>
        <begin position="184"/>
        <end position="215"/>
    </location>
</feature>
<sequence>MIAFLRELMQPEWMFLRYALLVGALASLSLGVIGTMVVTRRISSLAGASAHAALGGVGVALFLQRVCMWTGFTPMLGAVIGAMAAALLVGVINLCAKEREDTIINVVWALFMSVGLLFLARTPGAIDLQGYLFGNIVLLDRSAIWRTMVLDVVVLAPTVLFYNNILAMSFDATFAELRGIRVKIFYLGLLALTALTIVLLIDVVGIILVIALLTLPAATAGCFTRHLWSMMILSSILSWVFVTAGLLVSSRYEFPAGPMIVVLAGVVYVVGLAVSSRRKAR</sequence>
<reference evidence="8 11" key="2">
    <citation type="submission" date="2020-04" db="EMBL/GenBank/DDBJ databases">
        <authorList>
            <person name="Hitch T.C.A."/>
            <person name="Wylensek D."/>
            <person name="Clavel T."/>
        </authorList>
    </citation>
    <scope>NUCLEOTIDE SEQUENCE [LARGE SCALE GENOMIC DNA]</scope>
    <source>
        <strain evidence="8 11">COR2-253-APC-1A</strain>
    </source>
</reference>
<proteinExistence type="inferred from homology"/>
<feature type="transmembrane region" description="Helical" evidence="7">
    <location>
        <begin position="45"/>
        <end position="63"/>
    </location>
</feature>
<evidence type="ECO:0000256" key="6">
    <source>
        <dbReference type="RuleBase" id="RU003943"/>
    </source>
</evidence>
<dbReference type="InterPro" id="IPR037294">
    <property type="entry name" value="ABC_BtuC-like"/>
</dbReference>
<dbReference type="AlphaFoldDB" id="A0A2U1BAX6"/>
<dbReference type="EMBL" id="QEKH01000001">
    <property type="protein sequence ID" value="PVY45819.1"/>
    <property type="molecule type" value="Genomic_DNA"/>
</dbReference>
<comment type="similarity">
    <text evidence="2 6">Belongs to the ABC-3 integral membrane protein family.</text>
</comment>
<evidence type="ECO:0000256" key="2">
    <source>
        <dbReference type="ARBA" id="ARBA00008034"/>
    </source>
</evidence>
<keyword evidence="4 7" id="KW-1133">Transmembrane helix</keyword>
<dbReference type="OrthoDB" id="9798540at2"/>